<organism evidence="2 3">
    <name type="scientific">Halobacillus kuroshimensis</name>
    <dbReference type="NCBI Taxonomy" id="302481"/>
    <lineage>
        <taxon>Bacteria</taxon>
        <taxon>Bacillati</taxon>
        <taxon>Bacillota</taxon>
        <taxon>Bacilli</taxon>
        <taxon>Bacillales</taxon>
        <taxon>Bacillaceae</taxon>
        <taxon>Halobacillus</taxon>
    </lineage>
</organism>
<sequence>MFLLTTTSGLIVGDVIVQLVFLLILVAVIVGLITLVLKARKRNEQLSRIEEKIDRLSRKK</sequence>
<keyword evidence="1" id="KW-1133">Transmembrane helix</keyword>
<evidence type="ECO:0008006" key="4">
    <source>
        <dbReference type="Google" id="ProtNLM"/>
    </source>
</evidence>
<keyword evidence="1" id="KW-0812">Transmembrane</keyword>
<dbReference type="RefSeq" id="WP_206934389.1">
    <property type="nucleotide sequence ID" value="NZ_JAEKJY010000004.1"/>
</dbReference>
<proteinExistence type="predicted"/>
<accession>A0ABS3DXQ2</accession>
<keyword evidence="3" id="KW-1185">Reference proteome</keyword>
<evidence type="ECO:0000256" key="1">
    <source>
        <dbReference type="SAM" id="Phobius"/>
    </source>
</evidence>
<dbReference type="EMBL" id="JAEKJY010000004">
    <property type="protein sequence ID" value="MBN8236103.1"/>
    <property type="molecule type" value="Genomic_DNA"/>
</dbReference>
<name>A0ABS3DXQ2_9BACI</name>
<evidence type="ECO:0000313" key="3">
    <source>
        <dbReference type="Proteomes" id="UP000663970"/>
    </source>
</evidence>
<comment type="caution">
    <text evidence="2">The sequence shown here is derived from an EMBL/GenBank/DDBJ whole genome shotgun (WGS) entry which is preliminary data.</text>
</comment>
<reference evidence="2 3" key="1">
    <citation type="submission" date="2020-12" db="EMBL/GenBank/DDBJ databases">
        <title>Oil enriched cultivation method for isolating marine PHA-producing bacteria.</title>
        <authorList>
            <person name="Zheng W."/>
            <person name="Yu S."/>
            <person name="Huang Y."/>
        </authorList>
    </citation>
    <scope>NUCLEOTIDE SEQUENCE [LARGE SCALE GENOMIC DNA]</scope>
    <source>
        <strain evidence="2 3">SY-2-6</strain>
    </source>
</reference>
<dbReference type="Proteomes" id="UP000663970">
    <property type="component" value="Unassembled WGS sequence"/>
</dbReference>
<keyword evidence="1" id="KW-0472">Membrane</keyword>
<protein>
    <recommendedName>
        <fullName evidence="4">DUF4083 domain-containing protein</fullName>
    </recommendedName>
</protein>
<gene>
    <name evidence="2" type="ORF">JF544_12635</name>
</gene>
<evidence type="ECO:0000313" key="2">
    <source>
        <dbReference type="EMBL" id="MBN8236103.1"/>
    </source>
</evidence>
<feature type="transmembrane region" description="Helical" evidence="1">
    <location>
        <begin position="15"/>
        <end position="37"/>
    </location>
</feature>